<feature type="region of interest" description="Disordered" evidence="2">
    <location>
        <begin position="142"/>
        <end position="171"/>
    </location>
</feature>
<reference evidence="5 6" key="1">
    <citation type="submission" date="2024-10" db="EMBL/GenBank/DDBJ databases">
        <title>The Natural Products Discovery Center: Release of the First 8490 Sequenced Strains for Exploring Actinobacteria Biosynthetic Diversity.</title>
        <authorList>
            <person name="Kalkreuter E."/>
            <person name="Kautsar S.A."/>
            <person name="Yang D."/>
            <person name="Bader C.D."/>
            <person name="Teijaro C.N."/>
            <person name="Fluegel L."/>
            <person name="Davis C.M."/>
            <person name="Simpson J.R."/>
            <person name="Lauterbach L."/>
            <person name="Steele A.D."/>
            <person name="Gui C."/>
            <person name="Meng S."/>
            <person name="Li G."/>
            <person name="Viehrig K."/>
            <person name="Ye F."/>
            <person name="Su P."/>
            <person name="Kiefer A.F."/>
            <person name="Nichols A."/>
            <person name="Cepeda A.J."/>
            <person name="Yan W."/>
            <person name="Fan B."/>
            <person name="Jiang Y."/>
            <person name="Adhikari A."/>
            <person name="Zheng C.-J."/>
            <person name="Schuster L."/>
            <person name="Cowan T.M."/>
            <person name="Smanski M.J."/>
            <person name="Chevrette M.G."/>
            <person name="De Carvalho L.P.S."/>
            <person name="Shen B."/>
        </authorList>
    </citation>
    <scope>NUCLEOTIDE SEQUENCE [LARGE SCALE GENOMIC DNA]</scope>
    <source>
        <strain evidence="5 6">NPDC048320</strain>
    </source>
</reference>
<keyword evidence="5" id="KW-0378">Hydrolase</keyword>
<protein>
    <submittedName>
        <fullName evidence="5">N-acetylmuramoyl-L-alanine amidase</fullName>
        <ecNumber evidence="5">3.5.1.28</ecNumber>
    </submittedName>
</protein>
<proteinExistence type="inferred from homology"/>
<evidence type="ECO:0000259" key="4">
    <source>
        <dbReference type="SMART" id="SM00701"/>
    </source>
</evidence>
<comment type="caution">
    <text evidence="5">The sequence shown here is derived from an EMBL/GenBank/DDBJ whole genome shotgun (WGS) entry which is preliminary data.</text>
</comment>
<dbReference type="PANTHER" id="PTHR11022:SF41">
    <property type="entry name" value="PEPTIDOGLYCAN-RECOGNITION PROTEIN LC-RELATED"/>
    <property type="match status" value="1"/>
</dbReference>
<comment type="similarity">
    <text evidence="1">Belongs to the N-acetylmuramoyl-L-alanine amidase 2 family.</text>
</comment>
<name>A0ABW7B3S6_9ACTN</name>
<dbReference type="CDD" id="cd06583">
    <property type="entry name" value="PGRP"/>
    <property type="match status" value="1"/>
</dbReference>
<dbReference type="EMBL" id="JBICYV010000003">
    <property type="protein sequence ID" value="MFG3010572.1"/>
    <property type="molecule type" value="Genomic_DNA"/>
</dbReference>
<dbReference type="Gene3D" id="3.40.80.10">
    <property type="entry name" value="Peptidoglycan recognition protein-like"/>
    <property type="match status" value="1"/>
</dbReference>
<dbReference type="PANTHER" id="PTHR11022">
    <property type="entry name" value="PEPTIDOGLYCAN RECOGNITION PROTEIN"/>
    <property type="match status" value="1"/>
</dbReference>
<organism evidence="5 6">
    <name type="scientific">Streptomyces cinerochromogenes</name>
    <dbReference type="NCBI Taxonomy" id="66422"/>
    <lineage>
        <taxon>Bacteria</taxon>
        <taxon>Bacillati</taxon>
        <taxon>Actinomycetota</taxon>
        <taxon>Actinomycetes</taxon>
        <taxon>Kitasatosporales</taxon>
        <taxon>Streptomycetaceae</taxon>
        <taxon>Streptomyces</taxon>
    </lineage>
</organism>
<dbReference type="SMART" id="SM00701">
    <property type="entry name" value="PGRP"/>
    <property type="match status" value="1"/>
</dbReference>
<dbReference type="GO" id="GO:0008745">
    <property type="term" value="F:N-acetylmuramoyl-L-alanine amidase activity"/>
    <property type="evidence" value="ECO:0007669"/>
    <property type="project" value="UniProtKB-EC"/>
</dbReference>
<dbReference type="InterPro" id="IPR002502">
    <property type="entry name" value="Amidase_domain"/>
</dbReference>
<gene>
    <name evidence="5" type="ORF">ACGFZB_08940</name>
</gene>
<feature type="signal peptide" evidence="3">
    <location>
        <begin position="1"/>
        <end position="30"/>
    </location>
</feature>
<feature type="compositionally biased region" description="Basic and acidic residues" evidence="2">
    <location>
        <begin position="143"/>
        <end position="152"/>
    </location>
</feature>
<dbReference type="InterPro" id="IPR006619">
    <property type="entry name" value="PGRP_domain_met/bac"/>
</dbReference>
<evidence type="ECO:0000256" key="1">
    <source>
        <dbReference type="ARBA" id="ARBA00007553"/>
    </source>
</evidence>
<evidence type="ECO:0000313" key="5">
    <source>
        <dbReference type="EMBL" id="MFG3010572.1"/>
    </source>
</evidence>
<evidence type="ECO:0000256" key="2">
    <source>
        <dbReference type="SAM" id="MobiDB-lite"/>
    </source>
</evidence>
<accession>A0ABW7B3S6</accession>
<dbReference type="Pfam" id="PF01510">
    <property type="entry name" value="Amidase_2"/>
    <property type="match status" value="1"/>
</dbReference>
<keyword evidence="3" id="KW-0732">Signal</keyword>
<feature type="region of interest" description="Disordered" evidence="2">
    <location>
        <begin position="212"/>
        <end position="242"/>
    </location>
</feature>
<evidence type="ECO:0000313" key="6">
    <source>
        <dbReference type="Proteomes" id="UP001604267"/>
    </source>
</evidence>
<evidence type="ECO:0000256" key="3">
    <source>
        <dbReference type="SAM" id="SignalP"/>
    </source>
</evidence>
<dbReference type="InterPro" id="IPR015510">
    <property type="entry name" value="PGRP"/>
</dbReference>
<dbReference type="SUPFAM" id="SSF55846">
    <property type="entry name" value="N-acetylmuramoyl-L-alanine amidase-like"/>
    <property type="match status" value="1"/>
</dbReference>
<feature type="domain" description="Peptidoglycan recognition protein family" evidence="4">
    <location>
        <begin position="327"/>
        <end position="475"/>
    </location>
</feature>
<dbReference type="EC" id="3.5.1.28" evidence="5"/>
<feature type="chain" id="PRO_5047149099" evidence="3">
    <location>
        <begin position="31"/>
        <end position="522"/>
    </location>
</feature>
<dbReference type="Proteomes" id="UP001604267">
    <property type="component" value="Unassembled WGS sequence"/>
</dbReference>
<dbReference type="InterPro" id="IPR036505">
    <property type="entry name" value="Amidase/PGRP_sf"/>
</dbReference>
<dbReference type="RefSeq" id="WP_392816769.1">
    <property type="nucleotide sequence ID" value="NZ_JBICYV010000003.1"/>
</dbReference>
<sequence length="522" mass="53816">MSKIRHMRGFLTSCPGVSPLAACSIGVAFATVVALAPAGSAVAGTPAGSAAVGVSTGSAVGASAGSVTAGSAIPGSTRSLPLGPLSRERALGAAPEQGLYRTGLARFALVGVVWDDPATELHGRVQVRTRSAATGEWSGWQDVETHNTDHGADTGAAERSSGRVHGGTAPLWVGDSDGVDVRVRADGAGEARGARGTRAGGLRSALPSGLRLELVDPGEGTGETEGAGEPEQAERAAAVKGVAQVGEAVRDAGEAVPGDLPADDPPRTALDTEAALAASAANADITDFGSYAIPELDRQATERELARLQVPGIQDPARAKPYIGPRPRIVTRRGWGADESLREHGFVYTKTIKAAFVHHTATGNKYTCAQAPSVIRGIYRYHVKSMGWRDIGYNFLVDKCGTLYEGRAGGVAKAVLGAHTLGFNTNSMGIAVIGTYTTTKPAGGTVTAVARLTAWKLGLYGVNPRGKTYLTSGGGNLYPKGKNVRLNVISGHRDGYATECPGKRLYARLGTARSSAAKYQGR</sequence>
<keyword evidence="6" id="KW-1185">Reference proteome</keyword>